<dbReference type="GO" id="GO:0016787">
    <property type="term" value="F:hydrolase activity"/>
    <property type="evidence" value="ECO:0007669"/>
    <property type="project" value="UniProtKB-KW"/>
</dbReference>
<keyword evidence="6" id="KW-0378">Hydrolase</keyword>
<name>A0A2H4SBF5_CORMI</name>
<dbReference type="SUPFAM" id="SSF52540">
    <property type="entry name" value="P-loop containing nucleoside triphosphate hydrolases"/>
    <property type="match status" value="1"/>
</dbReference>
<dbReference type="Gene3D" id="3.40.50.300">
    <property type="entry name" value="P-loop containing nucleotide triphosphate hydrolases"/>
    <property type="match status" value="2"/>
</dbReference>
<evidence type="ECO:0000256" key="5">
    <source>
        <dbReference type="ARBA" id="ARBA00022741"/>
    </source>
</evidence>
<protein>
    <recommendedName>
        <fullName evidence="4">Pre-rRNA-processing protein IPI1</fullName>
        <ecNumber evidence="2">3.6.4.13</ecNumber>
    </recommendedName>
    <alternativeName>
        <fullName evidence="3">Pre-rRNA-processing protein ipi1</fullName>
    </alternativeName>
</protein>
<keyword evidence="8" id="KW-0067">ATP-binding</keyword>
<dbReference type="VEuPathDB" id="FungiDB:A9K55_005674"/>
<evidence type="ECO:0000256" key="1">
    <source>
        <dbReference type="ARBA" id="ARBA00002355"/>
    </source>
</evidence>
<dbReference type="InterPro" id="IPR027417">
    <property type="entry name" value="P-loop_NTPase"/>
</dbReference>
<feature type="compositionally biased region" description="Low complexity" evidence="11">
    <location>
        <begin position="953"/>
        <end position="964"/>
    </location>
</feature>
<evidence type="ECO:0000259" key="13">
    <source>
        <dbReference type="PROSITE" id="PS51194"/>
    </source>
</evidence>
<feature type="short sequence motif" description="Q motif" evidence="10">
    <location>
        <begin position="440"/>
        <end position="468"/>
    </location>
</feature>
<dbReference type="Pfam" id="PF12333">
    <property type="entry name" value="Ipi1_N"/>
    <property type="match status" value="1"/>
</dbReference>
<evidence type="ECO:0000256" key="2">
    <source>
        <dbReference type="ARBA" id="ARBA00012552"/>
    </source>
</evidence>
<evidence type="ECO:0000256" key="6">
    <source>
        <dbReference type="ARBA" id="ARBA00022801"/>
    </source>
</evidence>
<dbReference type="SUPFAM" id="SSF48371">
    <property type="entry name" value="ARM repeat"/>
    <property type="match status" value="1"/>
</dbReference>
<dbReference type="InterPro" id="IPR000629">
    <property type="entry name" value="RNA-helicase_DEAD-box_CS"/>
</dbReference>
<feature type="compositionally biased region" description="Low complexity" evidence="11">
    <location>
        <begin position="997"/>
        <end position="1008"/>
    </location>
</feature>
<dbReference type="VEuPathDB" id="FungiDB:CCM_03301"/>
<dbReference type="Pfam" id="PF00271">
    <property type="entry name" value="Helicase_C"/>
    <property type="match status" value="1"/>
</dbReference>
<proteinExistence type="predicted"/>
<evidence type="ECO:0000259" key="14">
    <source>
        <dbReference type="PROSITE" id="PS51195"/>
    </source>
</evidence>
<evidence type="ECO:0000256" key="10">
    <source>
        <dbReference type="PROSITE-ProRule" id="PRU00552"/>
    </source>
</evidence>
<evidence type="ECO:0000313" key="15">
    <source>
        <dbReference type="EMBL" id="ATY60442.1"/>
    </source>
</evidence>
<dbReference type="GO" id="GO:0005524">
    <property type="term" value="F:ATP binding"/>
    <property type="evidence" value="ECO:0007669"/>
    <property type="project" value="UniProtKB-KW"/>
</dbReference>
<dbReference type="InterPro" id="IPR014014">
    <property type="entry name" value="RNA_helicase_DEAD_Q_motif"/>
</dbReference>
<dbReference type="GO" id="GO:0003724">
    <property type="term" value="F:RNA helicase activity"/>
    <property type="evidence" value="ECO:0007669"/>
    <property type="project" value="UniProtKB-EC"/>
</dbReference>
<dbReference type="InterPro" id="IPR001650">
    <property type="entry name" value="Helicase_C-like"/>
</dbReference>
<dbReference type="InterPro" id="IPR024679">
    <property type="entry name" value="Ipi1_N"/>
</dbReference>
<accession>A0A2H4SBF5</accession>
<dbReference type="EMBL" id="CP023323">
    <property type="protein sequence ID" value="ATY60442.1"/>
    <property type="molecule type" value="Genomic_DNA"/>
</dbReference>
<dbReference type="PANTHER" id="PTHR47958">
    <property type="entry name" value="ATP-DEPENDENT RNA HELICASE DBP3"/>
    <property type="match status" value="1"/>
</dbReference>
<dbReference type="InterPro" id="IPR016024">
    <property type="entry name" value="ARM-type_fold"/>
</dbReference>
<dbReference type="GO" id="GO:0003676">
    <property type="term" value="F:nucleic acid binding"/>
    <property type="evidence" value="ECO:0007669"/>
    <property type="project" value="InterPro"/>
</dbReference>
<dbReference type="InterPro" id="IPR014001">
    <property type="entry name" value="Helicase_ATP-bd"/>
</dbReference>
<comment type="function">
    <text evidence="1">Component of the RIX1 complex required for processing of ITS2 sequences from 35S pre-rRNA.</text>
</comment>
<dbReference type="AlphaFoldDB" id="A0A2H4SBF5"/>
<keyword evidence="5" id="KW-0547">Nucleotide-binding</keyword>
<feature type="domain" description="Helicase C-terminal" evidence="13">
    <location>
        <begin position="694"/>
        <end position="842"/>
    </location>
</feature>
<feature type="domain" description="Helicase ATP-binding" evidence="12">
    <location>
        <begin position="471"/>
        <end position="666"/>
    </location>
</feature>
<evidence type="ECO:0000259" key="12">
    <source>
        <dbReference type="PROSITE" id="PS51192"/>
    </source>
</evidence>
<dbReference type="OrthoDB" id="196131at2759"/>
<sequence>MGASMKKKKEKAKDFQKTKLKVGKTKAKASNFTDTSFKSKAIVMGHQSLSTEAPDVVYQFKHNLSLASSSRSDKQRKDALAYLTSQLVLEPPVNPVGSAAVLTKLIPLLSDSATPVRQQLLKLLRVLPGHEVRPVIEHALMFVRAGLTHLSSDISNDALAALDWLLDVAGDELVMCPGGWVRTLTTFCAVMGWALAASVTGWTSAANARTTLKPKDAQNRAKQIATLARFLQTGFKDEVAAEATSAQVWDNLYRIPRSGNAFEYLNLFMAQRDEDAEMYPDKEARQQIFHKRFLDAVRKGLDQTKKEGGVTGRAAVGLEQVLAKGMEDFEKLISFKDFKSVTKFEMDSAYPQAVPYQAAAGHEVPQDDASFMQSRDTFDGSAPIYQWNDEYGDVGPKIDSLELELFGDPKTRHERTGLDFRRIDSIEVKQEGPVQIVPIRSFDDAGLHPVMLDNVKLAGYDHPTPIQKYTIPAIVQGRDVIGIAQTGSGKTAAYLIPILSRLMGKVKKLAAPRPNPATFCEGRDEVTAEPLVLVISPTRELAVQIFNEARKFCYRTMLRPGVVYGGTPVADQIHLLNRGCDVLIGTPGRLVSFINKPRVLTLRRLKYLIIDEADEMLDIGWQEDIQRIMLGGDQDEGNVKYGLFSATFPKQARDLAKEHLAAAHVRFRVGRAGSTTENIKQIIVKAEPHEKRNILLQLLNEIHGVRTIIFANSRQEVDCLDDFLFNMKLPVTSIHSDRTQLEREAAMRSFRAGTAPILIATGVTARGIDVRNVMHVINFDLPSMDHGGIEEYTHRIGRTGRIGHRGVATSLFTERDEAIASVLTRTLLETNQEIPEFLEEYKPEIAPGTAIRFETESDFDPDEMHTVGQDADQSGDAQPTPVSNDWAYPAAPTPQTVAPAPASNGWESTQAAPTPQHAAPGGWNSGTSAAPLVAPPAPQAVAPGPASNGWGSTQAAPTPQHAAPGGWNSGTSAAPLAAPPAPQAVAPGPASNGWGSTQAAPTPQHAAPGGWNSGTSAAPPVQQQVAAPAWNSPPPAGPAPQAWGTVTTVPNW</sequence>
<dbReference type="PROSITE" id="PS00039">
    <property type="entry name" value="DEAD_ATP_HELICASE"/>
    <property type="match status" value="1"/>
</dbReference>
<gene>
    <name evidence="15" type="ORF">A9K55_005674</name>
</gene>
<dbReference type="PROSITE" id="PS51195">
    <property type="entry name" value="Q_MOTIF"/>
    <property type="match status" value="1"/>
</dbReference>
<evidence type="ECO:0000256" key="8">
    <source>
        <dbReference type="ARBA" id="ARBA00022840"/>
    </source>
</evidence>
<dbReference type="PROSITE" id="PS51192">
    <property type="entry name" value="HELICASE_ATP_BIND_1"/>
    <property type="match status" value="1"/>
</dbReference>
<keyword evidence="7" id="KW-0347">Helicase</keyword>
<comment type="catalytic activity">
    <reaction evidence="9">
        <text>ATP + H2O = ADP + phosphate + H(+)</text>
        <dbReference type="Rhea" id="RHEA:13065"/>
        <dbReference type="ChEBI" id="CHEBI:15377"/>
        <dbReference type="ChEBI" id="CHEBI:15378"/>
        <dbReference type="ChEBI" id="CHEBI:30616"/>
        <dbReference type="ChEBI" id="CHEBI:43474"/>
        <dbReference type="ChEBI" id="CHEBI:456216"/>
        <dbReference type="EC" id="3.6.4.13"/>
    </reaction>
</comment>
<dbReference type="CDD" id="cd18787">
    <property type="entry name" value="SF2_C_DEAD"/>
    <property type="match status" value="1"/>
</dbReference>
<dbReference type="Proteomes" id="UP000323067">
    <property type="component" value="Chromosome vi"/>
</dbReference>
<reference evidence="15 16" key="1">
    <citation type="journal article" date="2017" name="BMC Genomics">
        <title>Chromosome level assembly and secondary metabolite potential of the parasitic fungus Cordyceps militaris.</title>
        <authorList>
            <person name="Kramer G.J."/>
            <person name="Nodwell J.R."/>
        </authorList>
    </citation>
    <scope>NUCLEOTIDE SEQUENCE [LARGE SCALE GENOMIC DNA]</scope>
    <source>
        <strain evidence="15 16">ATCC 34164</strain>
    </source>
</reference>
<dbReference type="SMART" id="SM00487">
    <property type="entry name" value="DEXDc"/>
    <property type="match status" value="1"/>
</dbReference>
<feature type="compositionally biased region" description="Low complexity" evidence="11">
    <location>
        <begin position="1017"/>
        <end position="1030"/>
    </location>
</feature>
<evidence type="ECO:0000256" key="4">
    <source>
        <dbReference type="ARBA" id="ARBA00021642"/>
    </source>
</evidence>
<dbReference type="SMART" id="SM00490">
    <property type="entry name" value="HELICc"/>
    <property type="match status" value="1"/>
</dbReference>
<dbReference type="VEuPathDB" id="FungiDB:CCM_03302"/>
<feature type="compositionally biased region" description="Polar residues" evidence="11">
    <location>
        <begin position="871"/>
        <end position="883"/>
    </location>
</feature>
<dbReference type="EC" id="3.6.4.13" evidence="2"/>
<dbReference type="PROSITE" id="PS51194">
    <property type="entry name" value="HELICASE_CTER"/>
    <property type="match status" value="1"/>
</dbReference>
<evidence type="ECO:0000256" key="7">
    <source>
        <dbReference type="ARBA" id="ARBA00022806"/>
    </source>
</evidence>
<evidence type="ECO:0000256" key="3">
    <source>
        <dbReference type="ARBA" id="ARBA00020467"/>
    </source>
</evidence>
<feature type="compositionally biased region" description="Low complexity" evidence="11">
    <location>
        <begin position="909"/>
        <end position="920"/>
    </location>
</feature>
<feature type="domain" description="DEAD-box RNA helicase Q" evidence="14">
    <location>
        <begin position="440"/>
        <end position="468"/>
    </location>
</feature>
<evidence type="ECO:0000313" key="16">
    <source>
        <dbReference type="Proteomes" id="UP000323067"/>
    </source>
</evidence>
<feature type="compositionally biased region" description="Low complexity" evidence="11">
    <location>
        <begin position="889"/>
        <end position="902"/>
    </location>
</feature>
<evidence type="ECO:0000256" key="9">
    <source>
        <dbReference type="ARBA" id="ARBA00047984"/>
    </source>
</evidence>
<organism evidence="15 16">
    <name type="scientific">Cordyceps militaris</name>
    <name type="common">Caterpillar fungus</name>
    <name type="synonym">Clavaria militaris</name>
    <dbReference type="NCBI Taxonomy" id="73501"/>
    <lineage>
        <taxon>Eukaryota</taxon>
        <taxon>Fungi</taxon>
        <taxon>Dikarya</taxon>
        <taxon>Ascomycota</taxon>
        <taxon>Pezizomycotina</taxon>
        <taxon>Sordariomycetes</taxon>
        <taxon>Hypocreomycetidae</taxon>
        <taxon>Hypocreales</taxon>
        <taxon>Cordycipitaceae</taxon>
        <taxon>Cordyceps</taxon>
    </lineage>
</organism>
<feature type="region of interest" description="Disordered" evidence="11">
    <location>
        <begin position="860"/>
        <end position="1052"/>
    </location>
</feature>
<dbReference type="InterPro" id="IPR011545">
    <property type="entry name" value="DEAD/DEAH_box_helicase_dom"/>
</dbReference>
<evidence type="ECO:0000256" key="11">
    <source>
        <dbReference type="SAM" id="MobiDB-lite"/>
    </source>
</evidence>
<dbReference type="Pfam" id="PF00270">
    <property type="entry name" value="DEAD"/>
    <property type="match status" value="1"/>
</dbReference>